<evidence type="ECO:0008006" key="3">
    <source>
        <dbReference type="Google" id="ProtNLM"/>
    </source>
</evidence>
<dbReference type="EMBL" id="ADCP02000001">
    <property type="protein sequence ID" value="EFV43134.1"/>
    <property type="molecule type" value="Genomic_DNA"/>
</dbReference>
<proteinExistence type="predicted"/>
<comment type="caution">
    <text evidence="1">The sequence shown here is derived from an EMBL/GenBank/DDBJ whole genome shotgun (WGS) entry which is preliminary data.</text>
</comment>
<name>E5YA20_BILW3</name>
<protein>
    <recommendedName>
        <fullName evidence="3">Chaperone NapD</fullName>
    </recommendedName>
</protein>
<sequence>MVIAGITIQTTAEAYGTVRERLCASKDVADTQETGVPGMLAAVMETDAAYIEDALGALSGWDGVLNVGLVSISYEDELENKGYISCPEHKPRKCGPACFGETPNPLD</sequence>
<reference evidence="1 2" key="2">
    <citation type="submission" date="2013-04" db="EMBL/GenBank/DDBJ databases">
        <title>The Genome Sequence of Bilophila wadsworthia 3_1_6.</title>
        <authorList>
            <consortium name="The Broad Institute Genomics Platform"/>
            <person name="Earl A."/>
            <person name="Ward D."/>
            <person name="Feldgarden M."/>
            <person name="Gevers D."/>
            <person name="Sibley C."/>
            <person name="Strauss J."/>
            <person name="Allen-Vercoe E."/>
            <person name="Walker B."/>
            <person name="Young S."/>
            <person name="Zeng Q."/>
            <person name="Gargeya S."/>
            <person name="Fitzgerald M."/>
            <person name="Haas B."/>
            <person name="Abouelleil A."/>
            <person name="Allen A.W."/>
            <person name="Alvarado L."/>
            <person name="Arachchi H.M."/>
            <person name="Berlin A.M."/>
            <person name="Chapman S.B."/>
            <person name="Gainer-Dewar J."/>
            <person name="Goldberg J."/>
            <person name="Griggs A."/>
            <person name="Gujja S."/>
            <person name="Hansen M."/>
            <person name="Howarth C."/>
            <person name="Imamovic A."/>
            <person name="Ireland A."/>
            <person name="Larimer J."/>
            <person name="McCowan C."/>
            <person name="Murphy C."/>
            <person name="Pearson M."/>
            <person name="Poon T.W."/>
            <person name="Priest M."/>
            <person name="Roberts A."/>
            <person name="Saif S."/>
            <person name="Shea T."/>
            <person name="Sisk P."/>
            <person name="Sykes S."/>
            <person name="Wortman J."/>
            <person name="Nusbaum C."/>
            <person name="Birren B."/>
        </authorList>
    </citation>
    <scope>NUCLEOTIDE SEQUENCE [LARGE SCALE GENOMIC DNA]</scope>
    <source>
        <strain evidence="1 2">3_1_6</strain>
    </source>
</reference>
<keyword evidence="2" id="KW-1185">Reference proteome</keyword>
<organism evidence="1 2">
    <name type="scientific">Bilophila wadsworthia (strain 3_1_6)</name>
    <dbReference type="NCBI Taxonomy" id="563192"/>
    <lineage>
        <taxon>Bacteria</taxon>
        <taxon>Pseudomonadati</taxon>
        <taxon>Thermodesulfobacteriota</taxon>
        <taxon>Desulfovibrionia</taxon>
        <taxon>Desulfovibrionales</taxon>
        <taxon>Desulfovibrionaceae</taxon>
        <taxon>Bilophila</taxon>
    </lineage>
</organism>
<accession>E5YA20</accession>
<evidence type="ECO:0000313" key="2">
    <source>
        <dbReference type="Proteomes" id="UP000006034"/>
    </source>
</evidence>
<dbReference type="Proteomes" id="UP000006034">
    <property type="component" value="Unassembled WGS sequence"/>
</dbReference>
<dbReference type="eggNOG" id="ENOG50310UG">
    <property type="taxonomic scope" value="Bacteria"/>
</dbReference>
<dbReference type="AlphaFoldDB" id="E5YA20"/>
<dbReference type="STRING" id="563192.HMPREF0179_03038"/>
<reference evidence="1 2" key="1">
    <citation type="submission" date="2010-10" db="EMBL/GenBank/DDBJ databases">
        <authorList>
            <consortium name="The Broad Institute Genome Sequencing Platform"/>
            <person name="Ward D."/>
            <person name="Earl A."/>
            <person name="Feldgarden M."/>
            <person name="Young S.K."/>
            <person name="Gargeya S."/>
            <person name="Zeng Q."/>
            <person name="Alvarado L."/>
            <person name="Berlin A."/>
            <person name="Bochicchio J."/>
            <person name="Chapman S.B."/>
            <person name="Chen Z."/>
            <person name="Freedman E."/>
            <person name="Gellesch M."/>
            <person name="Goldberg J."/>
            <person name="Griggs A."/>
            <person name="Gujja S."/>
            <person name="Heilman E."/>
            <person name="Heiman D."/>
            <person name="Howarth C."/>
            <person name="Mehta T."/>
            <person name="Neiman D."/>
            <person name="Pearson M."/>
            <person name="Roberts A."/>
            <person name="Saif S."/>
            <person name="Shea T."/>
            <person name="Shenoy N."/>
            <person name="Sisk P."/>
            <person name="Stolte C."/>
            <person name="Sykes S."/>
            <person name="White J."/>
            <person name="Yandava C."/>
            <person name="Allen-Vercoe E."/>
            <person name="Sibley C."/>
            <person name="Ambrose C.E."/>
            <person name="Strauss J."/>
            <person name="Daigneault M."/>
            <person name="Haas B."/>
            <person name="Nusbaum C."/>
            <person name="Birren B."/>
        </authorList>
    </citation>
    <scope>NUCLEOTIDE SEQUENCE [LARGE SCALE GENOMIC DNA]</scope>
    <source>
        <strain evidence="1 2">3_1_6</strain>
    </source>
</reference>
<gene>
    <name evidence="1" type="ORF">HMPREF0179_03038</name>
</gene>
<dbReference type="HOGENOM" id="CLU_2179572_0_0_7"/>
<dbReference type="GeneID" id="78084572"/>
<evidence type="ECO:0000313" key="1">
    <source>
        <dbReference type="EMBL" id="EFV43134.1"/>
    </source>
</evidence>
<dbReference type="RefSeq" id="WP_005029378.1">
    <property type="nucleotide sequence ID" value="NZ_KE150238.1"/>
</dbReference>
<dbReference type="OrthoDB" id="7306089at2"/>